<sequence length="413" mass="47603">MMLKQQETRPISQDQLVAEVKGIYAGLVMVETKCIEVDNAQSSDTDANSKLNNEQWQALIALHRTLLHEHHDFFLASQHPAASPALRRLASKYAMPARMWRHGIHSFLELLRHRLPSSLEHMLSFIYLAYSMMARLYETVPGFEDTWIECLGDLGRYRMAIEDDDVRDREVWAGVSKHWYKAPDTAPNTGRLYHHLAILARPNALQQLFYYTKSLTVSVPFISARESIMSLFDPVLSNDPTRLSPIDSEFVRIHGILFSGKSIECLEQDSPIHTFINNLDEHMSKITKRWLDRDAALTTSLFLHQDLFQAPMPLPEDFAARGLIYSEDYFPTDWLDLDAGGDLGFDPLVLEPYSLPPSYHFDWFKSATEFWLSYNYRCTLVTNALYSVISSHWRVFNLQQPMAFFTQLTASWG</sequence>
<dbReference type="FunFam" id="1.25.40.10:FF:000202">
    <property type="entry name" value="Unplaced genomic scaffold supercont1.7, whole genome shotgun sequence"/>
    <property type="match status" value="1"/>
</dbReference>
<feature type="domain" description="DNA/RNA-binding" evidence="1">
    <location>
        <begin position="180"/>
        <end position="284"/>
    </location>
</feature>
<evidence type="ECO:0000313" key="2">
    <source>
        <dbReference type="EMBL" id="KAF5239707.1"/>
    </source>
</evidence>
<evidence type="ECO:0000259" key="1">
    <source>
        <dbReference type="Pfam" id="PF10373"/>
    </source>
</evidence>
<dbReference type="GO" id="GO:0070034">
    <property type="term" value="F:telomerase RNA binding"/>
    <property type="evidence" value="ECO:0007669"/>
    <property type="project" value="TreeGrafter"/>
</dbReference>
<dbReference type="Gene3D" id="1.25.40.10">
    <property type="entry name" value="Tetratricopeptide repeat domain"/>
    <property type="match status" value="1"/>
</dbReference>
<protein>
    <recommendedName>
        <fullName evidence="1">DNA/RNA-binding domain-containing protein</fullName>
    </recommendedName>
</protein>
<dbReference type="GO" id="GO:0000184">
    <property type="term" value="P:nuclear-transcribed mRNA catabolic process, nonsense-mediated decay"/>
    <property type="evidence" value="ECO:0007669"/>
    <property type="project" value="TreeGrafter"/>
</dbReference>
<gene>
    <name evidence="2" type="ORF">FAUST_4755</name>
</gene>
<dbReference type="PANTHER" id="PTHR15696:SF0">
    <property type="entry name" value="TELOMERASE-BINDING PROTEIN EST1A"/>
    <property type="match status" value="1"/>
</dbReference>
<reference evidence="2 3" key="1">
    <citation type="submission" date="2020-02" db="EMBL/GenBank/DDBJ databases">
        <title>Identification and distribution of gene clusters putatively required for synthesis of sphingolipid metabolism inhibitors in phylogenetically diverse species of the filamentous fungus Fusarium.</title>
        <authorList>
            <person name="Kim H.-S."/>
            <person name="Busman M."/>
            <person name="Brown D.W."/>
            <person name="Divon H."/>
            <person name="Uhlig S."/>
            <person name="Proctor R.H."/>
        </authorList>
    </citation>
    <scope>NUCLEOTIDE SEQUENCE [LARGE SCALE GENOMIC DNA]</scope>
    <source>
        <strain evidence="2 3">NRRL 2903</strain>
    </source>
</reference>
<dbReference type="Pfam" id="PF10373">
    <property type="entry name" value="EST1_DNA_bind"/>
    <property type="match status" value="1"/>
</dbReference>
<dbReference type="AlphaFoldDB" id="A0AAN6C2D4"/>
<dbReference type="GO" id="GO:0005697">
    <property type="term" value="C:telomerase holoenzyme complex"/>
    <property type="evidence" value="ECO:0007669"/>
    <property type="project" value="TreeGrafter"/>
</dbReference>
<dbReference type="InterPro" id="IPR018834">
    <property type="entry name" value="DNA/RNA-bd_Est1-type"/>
</dbReference>
<dbReference type="InterPro" id="IPR011990">
    <property type="entry name" value="TPR-like_helical_dom_sf"/>
</dbReference>
<organism evidence="2 3">
    <name type="scientific">Fusarium austroamericanum</name>
    <dbReference type="NCBI Taxonomy" id="282268"/>
    <lineage>
        <taxon>Eukaryota</taxon>
        <taxon>Fungi</taxon>
        <taxon>Dikarya</taxon>
        <taxon>Ascomycota</taxon>
        <taxon>Pezizomycotina</taxon>
        <taxon>Sordariomycetes</taxon>
        <taxon>Hypocreomycetidae</taxon>
        <taxon>Hypocreales</taxon>
        <taxon>Nectriaceae</taxon>
        <taxon>Fusarium</taxon>
    </lineage>
</organism>
<name>A0AAN6C2D4_FUSAU</name>
<accession>A0AAN6C2D4</accession>
<evidence type="ECO:0000313" key="3">
    <source>
        <dbReference type="Proteomes" id="UP000537989"/>
    </source>
</evidence>
<dbReference type="Proteomes" id="UP000537989">
    <property type="component" value="Unassembled WGS sequence"/>
</dbReference>
<dbReference type="PANTHER" id="PTHR15696">
    <property type="entry name" value="SMG-7 SUPPRESSOR WITH MORPHOLOGICAL EFFECT ON GENITALIA PROTEIN 7"/>
    <property type="match status" value="1"/>
</dbReference>
<dbReference type="InterPro" id="IPR045153">
    <property type="entry name" value="Est1/Ebs1-like"/>
</dbReference>
<proteinExistence type="predicted"/>
<dbReference type="EMBL" id="JAAMOD010000121">
    <property type="protein sequence ID" value="KAF5239707.1"/>
    <property type="molecule type" value="Genomic_DNA"/>
</dbReference>
<comment type="caution">
    <text evidence="2">The sequence shown here is derived from an EMBL/GenBank/DDBJ whole genome shotgun (WGS) entry which is preliminary data.</text>
</comment>
<dbReference type="GO" id="GO:0042162">
    <property type="term" value="F:telomeric DNA binding"/>
    <property type="evidence" value="ECO:0007669"/>
    <property type="project" value="TreeGrafter"/>
</dbReference>
<keyword evidence="3" id="KW-1185">Reference proteome</keyword>
<dbReference type="SUPFAM" id="SSF48452">
    <property type="entry name" value="TPR-like"/>
    <property type="match status" value="1"/>
</dbReference>